<evidence type="ECO:0000256" key="1">
    <source>
        <dbReference type="SAM" id="SignalP"/>
    </source>
</evidence>
<feature type="chain" id="PRO_5030885119" description="Secreted protein" evidence="1">
    <location>
        <begin position="17"/>
        <end position="76"/>
    </location>
</feature>
<evidence type="ECO:0008006" key="3">
    <source>
        <dbReference type="Google" id="ProtNLM"/>
    </source>
</evidence>
<sequence>MQILAAIVLQLPCAFAVSKQTASKYHKALKRVITETISNNAAKAIPTARPRNNIVQGVTSPVTALCLTTCSGYTLM</sequence>
<proteinExistence type="predicted"/>
<name>A0A7R9F8W2_9NEOP</name>
<keyword evidence="1" id="KW-0732">Signal</keyword>
<dbReference type="EMBL" id="OD570968">
    <property type="protein sequence ID" value="CAD7449031.1"/>
    <property type="molecule type" value="Genomic_DNA"/>
</dbReference>
<accession>A0A7R9F8W2</accession>
<feature type="signal peptide" evidence="1">
    <location>
        <begin position="1"/>
        <end position="16"/>
    </location>
</feature>
<evidence type="ECO:0000313" key="2">
    <source>
        <dbReference type="EMBL" id="CAD7449031.1"/>
    </source>
</evidence>
<protein>
    <recommendedName>
        <fullName evidence="3">Secreted protein</fullName>
    </recommendedName>
</protein>
<dbReference type="AlphaFoldDB" id="A0A7R9F8W2"/>
<gene>
    <name evidence="2" type="ORF">TBIB3V08_LOCUS11311</name>
</gene>
<organism evidence="2">
    <name type="scientific">Timema bartmani</name>
    <dbReference type="NCBI Taxonomy" id="61472"/>
    <lineage>
        <taxon>Eukaryota</taxon>
        <taxon>Metazoa</taxon>
        <taxon>Ecdysozoa</taxon>
        <taxon>Arthropoda</taxon>
        <taxon>Hexapoda</taxon>
        <taxon>Insecta</taxon>
        <taxon>Pterygota</taxon>
        <taxon>Neoptera</taxon>
        <taxon>Polyneoptera</taxon>
        <taxon>Phasmatodea</taxon>
        <taxon>Timematodea</taxon>
        <taxon>Timematoidea</taxon>
        <taxon>Timematidae</taxon>
        <taxon>Timema</taxon>
    </lineage>
</organism>
<reference evidence="2" key="1">
    <citation type="submission" date="2020-11" db="EMBL/GenBank/DDBJ databases">
        <authorList>
            <person name="Tran Van P."/>
        </authorList>
    </citation>
    <scope>NUCLEOTIDE SEQUENCE</scope>
</reference>